<dbReference type="InterPro" id="IPR037175">
    <property type="entry name" value="KFase_sf"/>
</dbReference>
<dbReference type="Gene3D" id="3.50.30.50">
    <property type="entry name" value="Putative cyclase"/>
    <property type="match status" value="1"/>
</dbReference>
<evidence type="ECO:0000256" key="1">
    <source>
        <dbReference type="ARBA" id="ARBA00007865"/>
    </source>
</evidence>
<reference evidence="2 3" key="1">
    <citation type="journal article" date="2017" name="Nat. Ecol. Evol.">
        <title>Scallop genome provides insights into evolution of bilaterian karyotype and development.</title>
        <authorList>
            <person name="Wang S."/>
            <person name="Zhang J."/>
            <person name="Jiao W."/>
            <person name="Li J."/>
            <person name="Xun X."/>
            <person name="Sun Y."/>
            <person name="Guo X."/>
            <person name="Huan P."/>
            <person name="Dong B."/>
            <person name="Zhang L."/>
            <person name="Hu X."/>
            <person name="Sun X."/>
            <person name="Wang J."/>
            <person name="Zhao C."/>
            <person name="Wang Y."/>
            <person name="Wang D."/>
            <person name="Huang X."/>
            <person name="Wang R."/>
            <person name="Lv J."/>
            <person name="Li Y."/>
            <person name="Zhang Z."/>
            <person name="Liu B."/>
            <person name="Lu W."/>
            <person name="Hui Y."/>
            <person name="Liang J."/>
            <person name="Zhou Z."/>
            <person name="Hou R."/>
            <person name="Li X."/>
            <person name="Liu Y."/>
            <person name="Li H."/>
            <person name="Ning X."/>
            <person name="Lin Y."/>
            <person name="Zhao L."/>
            <person name="Xing Q."/>
            <person name="Dou J."/>
            <person name="Li Y."/>
            <person name="Mao J."/>
            <person name="Guo H."/>
            <person name="Dou H."/>
            <person name="Li T."/>
            <person name="Mu C."/>
            <person name="Jiang W."/>
            <person name="Fu Q."/>
            <person name="Fu X."/>
            <person name="Miao Y."/>
            <person name="Liu J."/>
            <person name="Yu Q."/>
            <person name="Li R."/>
            <person name="Liao H."/>
            <person name="Li X."/>
            <person name="Kong Y."/>
            <person name="Jiang Z."/>
            <person name="Chourrout D."/>
            <person name="Li R."/>
            <person name="Bao Z."/>
        </authorList>
    </citation>
    <scope>NUCLEOTIDE SEQUENCE [LARGE SCALE GENOMIC DNA]</scope>
    <source>
        <strain evidence="2 3">PY_sf001</strain>
    </source>
</reference>
<accession>A0A210QTJ7</accession>
<keyword evidence="3" id="KW-1185">Reference proteome</keyword>
<dbReference type="STRING" id="6573.A0A210QTJ7"/>
<dbReference type="GO" id="GO:0004061">
    <property type="term" value="F:arylformamidase activity"/>
    <property type="evidence" value="ECO:0007669"/>
    <property type="project" value="InterPro"/>
</dbReference>
<dbReference type="PANTHER" id="PTHR31118:SF12">
    <property type="entry name" value="CYCLASE-LIKE PROTEIN 2"/>
    <property type="match status" value="1"/>
</dbReference>
<dbReference type="OrthoDB" id="7108654at2759"/>
<comment type="similarity">
    <text evidence="1">Belongs to the Cyclase 1 superfamily.</text>
</comment>
<evidence type="ECO:0000313" key="3">
    <source>
        <dbReference type="Proteomes" id="UP000242188"/>
    </source>
</evidence>
<dbReference type="SUPFAM" id="SSF102198">
    <property type="entry name" value="Putative cyclase"/>
    <property type="match status" value="1"/>
</dbReference>
<gene>
    <name evidence="2" type="ORF">KP79_PYT21263</name>
</gene>
<dbReference type="InterPro" id="IPR007325">
    <property type="entry name" value="KFase/CYL"/>
</dbReference>
<dbReference type="PANTHER" id="PTHR31118">
    <property type="entry name" value="CYCLASE-LIKE PROTEIN 2"/>
    <property type="match status" value="1"/>
</dbReference>
<sequence>MERLVVFGLCIQGYFGLKMVDLSYELDSDAITWPFNPRFNMSIMHRGMWGHAWLENNRIDLAEHTGTHADAPNHVAAGEGPWKNHQIPIERLAGPGVIIDVKAKAEANSDYRVTKDDIMAWETRNGRIPYGAVVLMNSGWQKYYPNYNAVFKTNNISDSTSYHFPSWHEDAIDWLISSRVVYCVGVDTPSTDYGQTDTFPVHLLLSKENIIGIESAAYLERLPESGSTIFVSLLKIRDGSGGPIRMFATLPEDDENESNMAAISVVSPTLKLASFLLLGILCF</sequence>
<comment type="caution">
    <text evidence="2">The sequence shown here is derived from an EMBL/GenBank/DDBJ whole genome shotgun (WGS) entry which is preliminary data.</text>
</comment>
<evidence type="ECO:0000313" key="2">
    <source>
        <dbReference type="EMBL" id="OWF52073.1"/>
    </source>
</evidence>
<organism evidence="2 3">
    <name type="scientific">Mizuhopecten yessoensis</name>
    <name type="common">Japanese scallop</name>
    <name type="synonym">Patinopecten yessoensis</name>
    <dbReference type="NCBI Taxonomy" id="6573"/>
    <lineage>
        <taxon>Eukaryota</taxon>
        <taxon>Metazoa</taxon>
        <taxon>Spiralia</taxon>
        <taxon>Lophotrochozoa</taxon>
        <taxon>Mollusca</taxon>
        <taxon>Bivalvia</taxon>
        <taxon>Autobranchia</taxon>
        <taxon>Pteriomorphia</taxon>
        <taxon>Pectinida</taxon>
        <taxon>Pectinoidea</taxon>
        <taxon>Pectinidae</taxon>
        <taxon>Mizuhopecten</taxon>
    </lineage>
</organism>
<dbReference type="Proteomes" id="UP000242188">
    <property type="component" value="Unassembled WGS sequence"/>
</dbReference>
<dbReference type="AlphaFoldDB" id="A0A210QTJ7"/>
<proteinExistence type="inferred from homology"/>
<evidence type="ECO:0008006" key="4">
    <source>
        <dbReference type="Google" id="ProtNLM"/>
    </source>
</evidence>
<dbReference type="Pfam" id="PF04199">
    <property type="entry name" value="Cyclase"/>
    <property type="match status" value="1"/>
</dbReference>
<dbReference type="EMBL" id="NEDP02001979">
    <property type="protein sequence ID" value="OWF52073.1"/>
    <property type="molecule type" value="Genomic_DNA"/>
</dbReference>
<protein>
    <recommendedName>
        <fullName evidence="4">Kynurenine formamidase</fullName>
    </recommendedName>
</protein>
<dbReference type="GO" id="GO:0019441">
    <property type="term" value="P:L-tryptophan catabolic process to kynurenine"/>
    <property type="evidence" value="ECO:0007669"/>
    <property type="project" value="InterPro"/>
</dbReference>
<name>A0A210QTJ7_MIZYE</name>